<reference evidence="1 2" key="1">
    <citation type="submission" date="2024-02" db="EMBL/GenBank/DDBJ databases">
        <title>de novo genome assembly of Solanum bulbocastanum strain 11H21.</title>
        <authorList>
            <person name="Hosaka A.J."/>
        </authorList>
    </citation>
    <scope>NUCLEOTIDE SEQUENCE [LARGE SCALE GENOMIC DNA]</scope>
    <source>
        <tissue evidence="1">Young leaves</tissue>
    </source>
</reference>
<evidence type="ECO:0000313" key="2">
    <source>
        <dbReference type="Proteomes" id="UP001371456"/>
    </source>
</evidence>
<name>A0AAN8SVT9_SOLBU</name>
<protein>
    <submittedName>
        <fullName evidence="1">Uncharacterized protein</fullName>
    </submittedName>
</protein>
<dbReference type="EMBL" id="JBANQN010000012">
    <property type="protein sequence ID" value="KAK6773657.1"/>
    <property type="molecule type" value="Genomic_DNA"/>
</dbReference>
<keyword evidence="2" id="KW-1185">Reference proteome</keyword>
<dbReference type="AlphaFoldDB" id="A0AAN8SVT9"/>
<dbReference type="Proteomes" id="UP001371456">
    <property type="component" value="Unassembled WGS sequence"/>
</dbReference>
<gene>
    <name evidence="1" type="ORF">RDI58_028895</name>
</gene>
<organism evidence="1 2">
    <name type="scientific">Solanum bulbocastanum</name>
    <name type="common">Wild potato</name>
    <dbReference type="NCBI Taxonomy" id="147425"/>
    <lineage>
        <taxon>Eukaryota</taxon>
        <taxon>Viridiplantae</taxon>
        <taxon>Streptophyta</taxon>
        <taxon>Embryophyta</taxon>
        <taxon>Tracheophyta</taxon>
        <taxon>Spermatophyta</taxon>
        <taxon>Magnoliopsida</taxon>
        <taxon>eudicotyledons</taxon>
        <taxon>Gunneridae</taxon>
        <taxon>Pentapetalae</taxon>
        <taxon>asterids</taxon>
        <taxon>lamiids</taxon>
        <taxon>Solanales</taxon>
        <taxon>Solanaceae</taxon>
        <taxon>Solanoideae</taxon>
        <taxon>Solaneae</taxon>
        <taxon>Solanum</taxon>
    </lineage>
</organism>
<comment type="caution">
    <text evidence="1">The sequence shown here is derived from an EMBL/GenBank/DDBJ whole genome shotgun (WGS) entry which is preliminary data.</text>
</comment>
<sequence length="27" mass="3111">MSVAQTVIQKRVANENTHLLNWKVICN</sequence>
<accession>A0AAN8SVT9</accession>
<proteinExistence type="predicted"/>
<evidence type="ECO:0000313" key="1">
    <source>
        <dbReference type="EMBL" id="KAK6773657.1"/>
    </source>
</evidence>